<keyword evidence="5" id="KW-1185">Reference proteome</keyword>
<dbReference type="PROSITE" id="PS51000">
    <property type="entry name" value="HTH_DEOR_2"/>
    <property type="match status" value="1"/>
</dbReference>
<dbReference type="InterPro" id="IPR013196">
    <property type="entry name" value="HTH_11"/>
</dbReference>
<keyword evidence="4" id="KW-0238">DNA-binding</keyword>
<dbReference type="InterPro" id="IPR057727">
    <property type="entry name" value="WCX_dom"/>
</dbReference>
<dbReference type="Pfam" id="PF25583">
    <property type="entry name" value="WCX"/>
    <property type="match status" value="1"/>
</dbReference>
<dbReference type="Proteomes" id="UP000198538">
    <property type="component" value="Unassembled WGS sequence"/>
</dbReference>
<dbReference type="SUPFAM" id="SSF46785">
    <property type="entry name" value="Winged helix' DNA-binding domain"/>
    <property type="match status" value="1"/>
</dbReference>
<dbReference type="InterPro" id="IPR001034">
    <property type="entry name" value="DeoR_HTH"/>
</dbReference>
<dbReference type="PROSITE" id="PS52050">
    <property type="entry name" value="WYL"/>
    <property type="match status" value="1"/>
</dbReference>
<dbReference type="InterPro" id="IPR026881">
    <property type="entry name" value="WYL_dom"/>
</dbReference>
<reference evidence="5" key="1">
    <citation type="submission" date="2016-10" db="EMBL/GenBank/DDBJ databases">
        <authorList>
            <person name="Varghese N."/>
            <person name="Submissions S."/>
        </authorList>
    </citation>
    <scope>NUCLEOTIDE SEQUENCE [LARGE SCALE GENOMIC DNA]</scope>
    <source>
        <strain evidence="5">BL9</strain>
    </source>
</reference>
<evidence type="ECO:0000256" key="2">
    <source>
        <dbReference type="ARBA" id="ARBA00023163"/>
    </source>
</evidence>
<evidence type="ECO:0000313" key="5">
    <source>
        <dbReference type="Proteomes" id="UP000198538"/>
    </source>
</evidence>
<dbReference type="AlphaFoldDB" id="A0A1G5KH74"/>
<evidence type="ECO:0000313" key="4">
    <source>
        <dbReference type="EMBL" id="SCY99581.1"/>
    </source>
</evidence>
<keyword evidence="1" id="KW-0805">Transcription regulation</keyword>
<sequence length="302" mass="34808">MNQRRLAMMRLMDSRHKFTARELAERFEVSVRTIQRDLDALQAMGFPLYTEVGVNGGYRVLPNRILPPLQLTQQEALGLFMMLEYLEMVPDFPYGSIRGHLAEQYFSTLPSDVQERIVGLREHIAFMQHPGDHHDSLTSDLLTAAVEKKVISFLYNARSGWKKMTVNPIGIYYEQGYWYMPARHNDRVLLYRVDRIKQLTVLDQIDESVPTLKAWLKQAAHTDGEEVVLQFTAFGARIAASDALFKTVSEQKWCGIVPHSEFAFTARRLLSYGPEVKVISPPELQEQVRVMLEQSLAQYRNE</sequence>
<dbReference type="PANTHER" id="PTHR34580">
    <property type="match status" value="1"/>
</dbReference>
<dbReference type="EMBL" id="FMVM01000015">
    <property type="protein sequence ID" value="SCY99581.1"/>
    <property type="molecule type" value="Genomic_DNA"/>
</dbReference>
<gene>
    <name evidence="4" type="ORF">SAMN05720606_1158</name>
</gene>
<dbReference type="InterPro" id="IPR036388">
    <property type="entry name" value="WH-like_DNA-bd_sf"/>
</dbReference>
<keyword evidence="2" id="KW-0804">Transcription</keyword>
<dbReference type="GO" id="GO:0003677">
    <property type="term" value="F:DNA binding"/>
    <property type="evidence" value="ECO:0007669"/>
    <property type="project" value="UniProtKB-KW"/>
</dbReference>
<dbReference type="PIRSF" id="PIRSF016838">
    <property type="entry name" value="PafC"/>
    <property type="match status" value="1"/>
</dbReference>
<dbReference type="Gene3D" id="1.10.10.10">
    <property type="entry name" value="Winged helix-like DNA-binding domain superfamily/Winged helix DNA-binding domain"/>
    <property type="match status" value="1"/>
</dbReference>
<dbReference type="Pfam" id="PF13280">
    <property type="entry name" value="WYL"/>
    <property type="match status" value="1"/>
</dbReference>
<name>A0A1G5KH74_9BACL</name>
<dbReference type="PANTHER" id="PTHR34580:SF9">
    <property type="entry name" value="SLL5097 PROTEIN"/>
    <property type="match status" value="1"/>
</dbReference>
<dbReference type="GO" id="GO:0003700">
    <property type="term" value="F:DNA-binding transcription factor activity"/>
    <property type="evidence" value="ECO:0007669"/>
    <property type="project" value="InterPro"/>
</dbReference>
<dbReference type="STRING" id="582692.SAMN05720606_1158"/>
<dbReference type="InterPro" id="IPR028349">
    <property type="entry name" value="PafC-like"/>
</dbReference>
<protein>
    <submittedName>
        <fullName evidence="4">Predicted DNA-binding transcriptional regulator YafY, contains an HTH and WYL domains</fullName>
    </submittedName>
</protein>
<evidence type="ECO:0000259" key="3">
    <source>
        <dbReference type="PROSITE" id="PS51000"/>
    </source>
</evidence>
<evidence type="ECO:0000256" key="1">
    <source>
        <dbReference type="ARBA" id="ARBA00023015"/>
    </source>
</evidence>
<dbReference type="InterPro" id="IPR036390">
    <property type="entry name" value="WH_DNA-bd_sf"/>
</dbReference>
<dbReference type="Pfam" id="PF08279">
    <property type="entry name" value="HTH_11"/>
    <property type="match status" value="1"/>
</dbReference>
<dbReference type="InterPro" id="IPR051534">
    <property type="entry name" value="CBASS_pafABC_assoc_protein"/>
</dbReference>
<proteinExistence type="predicted"/>
<accession>A0A1G5KH74</accession>
<feature type="domain" description="HTH deoR-type" evidence="3">
    <location>
        <begin position="1"/>
        <end position="56"/>
    </location>
</feature>
<organism evidence="4 5">
    <name type="scientific">Paenibacillus polysaccharolyticus</name>
    <dbReference type="NCBI Taxonomy" id="582692"/>
    <lineage>
        <taxon>Bacteria</taxon>
        <taxon>Bacillati</taxon>
        <taxon>Bacillota</taxon>
        <taxon>Bacilli</taxon>
        <taxon>Bacillales</taxon>
        <taxon>Paenibacillaceae</taxon>
        <taxon>Paenibacillus</taxon>
    </lineage>
</organism>